<name>A0A0A9WC15_LYGHE</name>
<evidence type="ECO:0000313" key="5">
    <source>
        <dbReference type="EMBL" id="JAG02408.1"/>
    </source>
</evidence>
<dbReference type="EMBL" id="GBHO01041199">
    <property type="protein sequence ID" value="JAG02405.1"/>
    <property type="molecule type" value="Transcribed_RNA"/>
</dbReference>
<evidence type="ECO:0000256" key="1">
    <source>
        <dbReference type="SAM" id="MobiDB-lite"/>
    </source>
</evidence>
<evidence type="ECO:0000313" key="2">
    <source>
        <dbReference type="EMBL" id="JAG02405.1"/>
    </source>
</evidence>
<feature type="region of interest" description="Disordered" evidence="1">
    <location>
        <begin position="13"/>
        <end position="42"/>
    </location>
</feature>
<dbReference type="AlphaFoldDB" id="A0A0A9WC15"/>
<evidence type="ECO:0000313" key="4">
    <source>
        <dbReference type="EMBL" id="JAG02407.1"/>
    </source>
</evidence>
<evidence type="ECO:0000313" key="3">
    <source>
        <dbReference type="EMBL" id="JAG02406.1"/>
    </source>
</evidence>
<reference evidence="2" key="1">
    <citation type="journal article" date="2014" name="PLoS ONE">
        <title>Transcriptome-Based Identification of ABC Transporters in the Western Tarnished Plant Bug Lygus hesperus.</title>
        <authorList>
            <person name="Hull J.J."/>
            <person name="Chaney K."/>
            <person name="Geib S.M."/>
            <person name="Fabrick J.A."/>
            <person name="Brent C.S."/>
            <person name="Walsh D."/>
            <person name="Lavine L.C."/>
        </authorList>
    </citation>
    <scope>NUCLEOTIDE SEQUENCE</scope>
</reference>
<reference evidence="6" key="3">
    <citation type="journal article" date="2016" name="Gigascience">
        <title>De novo construction of an expanded transcriptome assembly for the western tarnished plant bug, Lygus hesperus.</title>
        <authorList>
            <person name="Tassone E.E."/>
            <person name="Geib S.M."/>
            <person name="Hall B."/>
            <person name="Fabrick J.A."/>
            <person name="Brent C.S."/>
            <person name="Hull J.J."/>
        </authorList>
    </citation>
    <scope>NUCLEOTIDE SEQUENCE</scope>
</reference>
<accession>A0A0A9WC15</accession>
<evidence type="ECO:0000313" key="6">
    <source>
        <dbReference type="EMBL" id="JAP98396.1"/>
    </source>
</evidence>
<dbReference type="EMBL" id="GDHC01012862">
    <property type="protein sequence ID" value="JAQ05767.1"/>
    <property type="molecule type" value="Transcribed_RNA"/>
</dbReference>
<dbReference type="EMBL" id="GBHO01041196">
    <property type="protein sequence ID" value="JAG02408.1"/>
    <property type="molecule type" value="Transcribed_RNA"/>
</dbReference>
<dbReference type="EMBL" id="GBHO01041197">
    <property type="protein sequence ID" value="JAG02407.1"/>
    <property type="molecule type" value="Transcribed_RNA"/>
</dbReference>
<gene>
    <name evidence="2" type="primary">abfC_2</name>
    <name evidence="5" type="synonym">abfC_0</name>
    <name evidence="4" type="synonym">abfC_1</name>
    <name evidence="3" type="synonym">abfC_3</name>
    <name evidence="5" type="ORF">CM83_16234</name>
    <name evidence="4" type="ORF">CM83_16239</name>
    <name evidence="3" type="ORF">CM83_16244</name>
    <name evidence="2" type="ORF">CM83_16248</name>
    <name evidence="6" type="ORF">g.8756</name>
    <name evidence="7" type="ORF">g.8760</name>
</gene>
<protein>
    <submittedName>
        <fullName evidence="2">Putative alpha-N-arabinofuranosidase C</fullName>
    </submittedName>
</protein>
<sequence length="200" mass="23230">MCALQQDMATHSAASCLQQRARPSVSGSTLHTGRSCKPQRMHMQQSVEMVRQYPHRRYSSTDCNGNPWMVFRTSMTKDDHNVHPYIVRHCQMCKHTPLAHCIAPRHKYSGNSRCGRTHRPNSTKPQILQYGELLTTQLLKITHRIHKTCDDAYKQVRVLSQQIRMHNVEKMSRVELLYLNLRFVGFFDCGSIRHCGLNLR</sequence>
<organism evidence="2">
    <name type="scientific">Lygus hesperus</name>
    <name type="common">Western plant bug</name>
    <dbReference type="NCBI Taxonomy" id="30085"/>
    <lineage>
        <taxon>Eukaryota</taxon>
        <taxon>Metazoa</taxon>
        <taxon>Ecdysozoa</taxon>
        <taxon>Arthropoda</taxon>
        <taxon>Hexapoda</taxon>
        <taxon>Insecta</taxon>
        <taxon>Pterygota</taxon>
        <taxon>Neoptera</taxon>
        <taxon>Paraneoptera</taxon>
        <taxon>Hemiptera</taxon>
        <taxon>Heteroptera</taxon>
        <taxon>Panheteroptera</taxon>
        <taxon>Cimicomorpha</taxon>
        <taxon>Miridae</taxon>
        <taxon>Mirini</taxon>
        <taxon>Lygus</taxon>
    </lineage>
</organism>
<dbReference type="EMBL" id="GDHC01020232">
    <property type="protein sequence ID" value="JAP98396.1"/>
    <property type="molecule type" value="Transcribed_RNA"/>
</dbReference>
<proteinExistence type="predicted"/>
<evidence type="ECO:0000313" key="7">
    <source>
        <dbReference type="EMBL" id="JAQ05767.1"/>
    </source>
</evidence>
<reference evidence="2" key="2">
    <citation type="submission" date="2014-07" db="EMBL/GenBank/DDBJ databases">
        <authorList>
            <person name="Hull J."/>
        </authorList>
    </citation>
    <scope>NUCLEOTIDE SEQUENCE</scope>
</reference>
<dbReference type="EMBL" id="GBHO01041198">
    <property type="protein sequence ID" value="JAG02406.1"/>
    <property type="molecule type" value="Transcribed_RNA"/>
</dbReference>